<dbReference type="Pfam" id="PF01712">
    <property type="entry name" value="dNK"/>
    <property type="match status" value="1"/>
</dbReference>
<dbReference type="AlphaFoldDB" id="A0A6C0HIB7"/>
<feature type="domain" description="Deoxynucleoside kinase" evidence="1">
    <location>
        <begin position="11"/>
        <end position="217"/>
    </location>
</feature>
<dbReference type="PANTHER" id="PTHR10513:SF35">
    <property type="entry name" value="DEOXYADENOSINE KINASE"/>
    <property type="match status" value="1"/>
</dbReference>
<dbReference type="InterPro" id="IPR002624">
    <property type="entry name" value="DCK/DGK"/>
</dbReference>
<dbReference type="PANTHER" id="PTHR10513">
    <property type="entry name" value="DEOXYNUCLEOSIDE KINASE"/>
    <property type="match status" value="1"/>
</dbReference>
<organism evidence="2">
    <name type="scientific">viral metagenome</name>
    <dbReference type="NCBI Taxonomy" id="1070528"/>
    <lineage>
        <taxon>unclassified sequences</taxon>
        <taxon>metagenomes</taxon>
        <taxon>organismal metagenomes</taxon>
    </lineage>
</organism>
<dbReference type="CDD" id="cd01673">
    <property type="entry name" value="dNK"/>
    <property type="match status" value="1"/>
</dbReference>
<sequence length="228" mass="26250">MSISNKPLLATIEGNIGAGKSSIIAKMKEKYAERLDVVFVQEPVDIWDGICDENGTKMLNLFYQNPKEHAFAFQQMAYITRISLLRKTIAENPQCKIIICERSLDADRNIFAKMLFDDGIISKVCFQIYNLIYDEFTGGFPIDRCVYIDADPEVCSERITKRSRSGESDITLEYLTKCKKYHDDWLIGNNTQPVLHIKTNQNATYMDGDDEDCGNQWIQQIMEFIQEK</sequence>
<dbReference type="Gene3D" id="3.40.50.300">
    <property type="entry name" value="P-loop containing nucleotide triphosphate hydrolases"/>
    <property type="match status" value="1"/>
</dbReference>
<dbReference type="SUPFAM" id="SSF52540">
    <property type="entry name" value="P-loop containing nucleoside triphosphate hydrolases"/>
    <property type="match status" value="1"/>
</dbReference>
<protein>
    <recommendedName>
        <fullName evidence="1">Deoxynucleoside kinase domain-containing protein</fullName>
    </recommendedName>
</protein>
<dbReference type="EMBL" id="MN739961">
    <property type="protein sequence ID" value="QHT80100.1"/>
    <property type="molecule type" value="Genomic_DNA"/>
</dbReference>
<dbReference type="PIRSF" id="PIRSF000705">
    <property type="entry name" value="DNK"/>
    <property type="match status" value="1"/>
</dbReference>
<evidence type="ECO:0000313" key="2">
    <source>
        <dbReference type="EMBL" id="QHT80100.1"/>
    </source>
</evidence>
<dbReference type="GO" id="GO:0005524">
    <property type="term" value="F:ATP binding"/>
    <property type="evidence" value="ECO:0007669"/>
    <property type="project" value="InterPro"/>
</dbReference>
<reference evidence="2" key="1">
    <citation type="journal article" date="2020" name="Nature">
        <title>Giant virus diversity and host interactions through global metagenomics.</title>
        <authorList>
            <person name="Schulz F."/>
            <person name="Roux S."/>
            <person name="Paez-Espino D."/>
            <person name="Jungbluth S."/>
            <person name="Walsh D.A."/>
            <person name="Denef V.J."/>
            <person name="McMahon K.D."/>
            <person name="Konstantinidis K.T."/>
            <person name="Eloe-Fadrosh E.A."/>
            <person name="Kyrpides N.C."/>
            <person name="Woyke T."/>
        </authorList>
    </citation>
    <scope>NUCLEOTIDE SEQUENCE</scope>
    <source>
        <strain evidence="2">GVMAG-M-3300023184-105</strain>
    </source>
</reference>
<dbReference type="GO" id="GO:0005737">
    <property type="term" value="C:cytoplasm"/>
    <property type="evidence" value="ECO:0007669"/>
    <property type="project" value="TreeGrafter"/>
</dbReference>
<accession>A0A6C0HIB7</accession>
<dbReference type="GO" id="GO:0019136">
    <property type="term" value="F:deoxynucleoside kinase activity"/>
    <property type="evidence" value="ECO:0007669"/>
    <property type="project" value="InterPro"/>
</dbReference>
<dbReference type="InterPro" id="IPR050566">
    <property type="entry name" value="Deoxyribonucleoside_kinase"/>
</dbReference>
<dbReference type="InterPro" id="IPR027417">
    <property type="entry name" value="P-loop_NTPase"/>
</dbReference>
<dbReference type="InterPro" id="IPR031314">
    <property type="entry name" value="DNK_dom"/>
</dbReference>
<evidence type="ECO:0000259" key="1">
    <source>
        <dbReference type="Pfam" id="PF01712"/>
    </source>
</evidence>
<proteinExistence type="predicted"/>
<name>A0A6C0HIB7_9ZZZZ</name>